<gene>
    <name evidence="3" type="ORF">CYNAS_LOCUS5653</name>
</gene>
<feature type="region of interest" description="Disordered" evidence="1">
    <location>
        <begin position="399"/>
        <end position="419"/>
    </location>
</feature>
<feature type="transmembrane region" description="Helical" evidence="2">
    <location>
        <begin position="368"/>
        <end position="389"/>
    </location>
</feature>
<keyword evidence="2" id="KW-0472">Membrane</keyword>
<keyword evidence="4" id="KW-1185">Reference proteome</keyword>
<proteinExistence type="predicted"/>
<organism evidence="3 4">
    <name type="scientific">Cylicocyclus nassatus</name>
    <name type="common">Nematode worm</name>
    <dbReference type="NCBI Taxonomy" id="53992"/>
    <lineage>
        <taxon>Eukaryota</taxon>
        <taxon>Metazoa</taxon>
        <taxon>Ecdysozoa</taxon>
        <taxon>Nematoda</taxon>
        <taxon>Chromadorea</taxon>
        <taxon>Rhabditida</taxon>
        <taxon>Rhabditina</taxon>
        <taxon>Rhabditomorpha</taxon>
        <taxon>Strongyloidea</taxon>
        <taxon>Strongylidae</taxon>
        <taxon>Cylicocyclus</taxon>
    </lineage>
</organism>
<dbReference type="Gene3D" id="3.30.200.20">
    <property type="entry name" value="Phosphorylase Kinase, domain 1"/>
    <property type="match status" value="1"/>
</dbReference>
<reference evidence="3" key="1">
    <citation type="submission" date="2023-07" db="EMBL/GenBank/DDBJ databases">
        <authorList>
            <consortium name="CYATHOMIX"/>
        </authorList>
    </citation>
    <scope>NUCLEOTIDE SEQUENCE</scope>
    <source>
        <strain evidence="3">N/A</strain>
    </source>
</reference>
<evidence type="ECO:0000313" key="4">
    <source>
        <dbReference type="Proteomes" id="UP001176961"/>
    </source>
</evidence>
<dbReference type="Proteomes" id="UP001176961">
    <property type="component" value="Unassembled WGS sequence"/>
</dbReference>
<evidence type="ECO:0000313" key="3">
    <source>
        <dbReference type="EMBL" id="CAJ0593670.1"/>
    </source>
</evidence>
<name>A0AA36DVX9_CYLNA</name>
<comment type="caution">
    <text evidence="3">The sequence shown here is derived from an EMBL/GenBank/DDBJ whole genome shotgun (WGS) entry which is preliminary data.</text>
</comment>
<evidence type="ECO:0008006" key="5">
    <source>
        <dbReference type="Google" id="ProtNLM"/>
    </source>
</evidence>
<dbReference type="EMBL" id="CATQJL010000112">
    <property type="protein sequence ID" value="CAJ0593670.1"/>
    <property type="molecule type" value="Genomic_DNA"/>
</dbReference>
<dbReference type="AlphaFoldDB" id="A0AA36DVX9"/>
<protein>
    <recommendedName>
        <fullName evidence="5">Protein kinase domain-containing protein</fullName>
    </recommendedName>
</protein>
<accession>A0AA36DVX9</accession>
<sequence length="463" mass="51806">MAVVFSPVRGADLYVIQYKFSDEVDFKPNRYEISTQPEIKDYMISMITSCNSSINVRVAAVSSLRTGPFSSLLSIKPPLLSISPHLDLLSMVYSGIPGWLGGSVELTLKYFAAEWPFGLEDLNVTPKMFGAICEKAPINEVPLPKFTQGSRPNTVVARLDADAMYRRCHYRYRAAYVTSRRCQTTSFPSTEESQSIVISCDTVTNSSCAEEVSTSPICGQINNIHYEVTDKMSVSDEPNKEILSLEVTFDPMMREGKLPTLYYKAYYGEAEPCQKTKNNVFDGVKLTRNIKTTTNCLKFDKIRGCLKIKNSVSISGIRYDETYGIIFCAIKDNRNTIALPYIHGKSATKLEVSKVYVSSIANFETETILFTTGTAFLLMMGAIAVWCYINKQKRNNKIYQPKSTQKQKRSSPHSLPKASDNWEIERSNLIVYDGVKLGSGAFGAVYLGKILASNLIQSQMTYK</sequence>
<keyword evidence="2" id="KW-0812">Transmembrane</keyword>
<keyword evidence="2" id="KW-1133">Transmembrane helix</keyword>
<evidence type="ECO:0000256" key="1">
    <source>
        <dbReference type="SAM" id="MobiDB-lite"/>
    </source>
</evidence>
<evidence type="ECO:0000256" key="2">
    <source>
        <dbReference type="SAM" id="Phobius"/>
    </source>
</evidence>